<feature type="domain" description="Phosphatidic acid phosphatase type 2/haloperoxidase" evidence="3">
    <location>
        <begin position="122"/>
        <end position="238"/>
    </location>
</feature>
<dbReference type="CDD" id="cd03397">
    <property type="entry name" value="PAP2_acid_phosphatase"/>
    <property type="match status" value="1"/>
</dbReference>
<evidence type="ECO:0000256" key="2">
    <source>
        <dbReference type="SAM" id="SignalP"/>
    </source>
</evidence>
<dbReference type="InterPro" id="IPR036938">
    <property type="entry name" value="PAP2/HPO_sf"/>
</dbReference>
<dbReference type="Proteomes" id="UP000319483">
    <property type="component" value="Unassembled WGS sequence"/>
</dbReference>
<reference evidence="4 5" key="1">
    <citation type="submission" date="2019-07" db="EMBL/GenBank/DDBJ databases">
        <title>Gilliamella genomes.</title>
        <authorList>
            <person name="Zheng H."/>
        </authorList>
    </citation>
    <scope>NUCLEOTIDE SEQUENCE [LARGE SCALE GENOMIC DNA]</scope>
    <source>
        <strain evidence="4 5">W8127</strain>
    </source>
</reference>
<dbReference type="GO" id="GO:0030288">
    <property type="term" value="C:outer membrane-bounded periplasmic space"/>
    <property type="evidence" value="ECO:0007669"/>
    <property type="project" value="InterPro"/>
</dbReference>
<evidence type="ECO:0000313" key="4">
    <source>
        <dbReference type="EMBL" id="TSJ92633.1"/>
    </source>
</evidence>
<comment type="caution">
    <text evidence="4">The sequence shown here is derived from an EMBL/GenBank/DDBJ whole genome shotgun (WGS) entry which is preliminary data.</text>
</comment>
<dbReference type="Gene3D" id="1.20.144.10">
    <property type="entry name" value="Phosphatidic acid phosphatase type 2/haloperoxidase"/>
    <property type="match status" value="1"/>
</dbReference>
<dbReference type="EC" id="3.1.3.2" evidence="1"/>
<dbReference type="PRINTS" id="PR00483">
    <property type="entry name" value="BACPHPHTASE"/>
</dbReference>
<dbReference type="EMBL" id="VMHM01000025">
    <property type="protein sequence ID" value="TSJ92633.1"/>
    <property type="molecule type" value="Genomic_DNA"/>
</dbReference>
<gene>
    <name evidence="4" type="ORF">FPQ15_13990</name>
</gene>
<evidence type="ECO:0000256" key="1">
    <source>
        <dbReference type="PIRNR" id="PIRNR000897"/>
    </source>
</evidence>
<comment type="catalytic activity">
    <reaction evidence="1">
        <text>a phosphate monoester + H2O = an alcohol + phosphate</text>
        <dbReference type="Rhea" id="RHEA:15017"/>
        <dbReference type="ChEBI" id="CHEBI:15377"/>
        <dbReference type="ChEBI" id="CHEBI:30879"/>
        <dbReference type="ChEBI" id="CHEBI:43474"/>
        <dbReference type="ChEBI" id="CHEBI:67140"/>
        <dbReference type="EC" id="3.1.3.2"/>
    </reaction>
</comment>
<dbReference type="InterPro" id="IPR001011">
    <property type="entry name" value="Acid_Pase_classA_bac"/>
</dbReference>
<dbReference type="SUPFAM" id="SSF48317">
    <property type="entry name" value="Acid phosphatase/Vanadium-dependent haloperoxidase"/>
    <property type="match status" value="1"/>
</dbReference>
<accession>A0A556RUU0</accession>
<dbReference type="PIRSF" id="PIRSF000897">
    <property type="entry name" value="Acid_Ptase_ClsA"/>
    <property type="match status" value="1"/>
</dbReference>
<keyword evidence="2" id="KW-0732">Signal</keyword>
<feature type="signal peptide" evidence="2">
    <location>
        <begin position="1"/>
        <end position="28"/>
    </location>
</feature>
<name>A0A556RUU0_9GAMM</name>
<dbReference type="SMART" id="SM00014">
    <property type="entry name" value="acidPPc"/>
    <property type="match status" value="1"/>
</dbReference>
<dbReference type="GO" id="GO:0003993">
    <property type="term" value="F:acid phosphatase activity"/>
    <property type="evidence" value="ECO:0007669"/>
    <property type="project" value="UniProtKB-EC"/>
</dbReference>
<keyword evidence="1" id="KW-0378">Hydrolase</keyword>
<sequence length="263" mass="29248">MKKNVSVNKLTILISALYCSLFFSSSFAFQKGSTEDFLGHEIGITYHTAEQAVSSKAYLPIYPKEGTPEFEADKIAYLHGYNLKGTERWKQATTDADLHTPNVAKIFSAPLGITISPETTPTLYKMLGDLLVDSADNATKTAKEAYNRGRPFVYFGNHSCQPEDEEERLRQNGSFPSGHTSYGWTLALVLAQIAPSHAEAIIKRGYEFGQSRMICGAHWQSDVDAGRLVGAVEYSRLLTIPKFQEDLKKATEEVQNQLNLVNK</sequence>
<organism evidence="4 5">
    <name type="scientific">Gilliamella apicola</name>
    <dbReference type="NCBI Taxonomy" id="1196095"/>
    <lineage>
        <taxon>Bacteria</taxon>
        <taxon>Pseudomonadati</taxon>
        <taxon>Pseudomonadota</taxon>
        <taxon>Gammaproteobacteria</taxon>
        <taxon>Orbales</taxon>
        <taxon>Orbaceae</taxon>
        <taxon>Gilliamella</taxon>
    </lineage>
</organism>
<evidence type="ECO:0000313" key="5">
    <source>
        <dbReference type="Proteomes" id="UP000319483"/>
    </source>
</evidence>
<dbReference type="AlphaFoldDB" id="A0A556RUU0"/>
<feature type="chain" id="PRO_5022096042" description="Acid phosphatase" evidence="2">
    <location>
        <begin position="29"/>
        <end position="263"/>
    </location>
</feature>
<protein>
    <recommendedName>
        <fullName evidence="1">Acid phosphatase</fullName>
        <ecNumber evidence="1">3.1.3.2</ecNumber>
    </recommendedName>
</protein>
<dbReference type="RefSeq" id="WP_086351263.1">
    <property type="nucleotide sequence ID" value="NZ_CAMLAP010000087.1"/>
</dbReference>
<proteinExistence type="inferred from homology"/>
<comment type="similarity">
    <text evidence="1">Belongs to the class A bacterial acid phosphatase family.</text>
</comment>
<evidence type="ECO:0000259" key="3">
    <source>
        <dbReference type="SMART" id="SM00014"/>
    </source>
</evidence>
<dbReference type="InterPro" id="IPR000326">
    <property type="entry name" value="PAP2/HPO"/>
</dbReference>
<dbReference type="Pfam" id="PF01569">
    <property type="entry name" value="PAP2"/>
    <property type="match status" value="1"/>
</dbReference>